<gene>
    <name evidence="3" type="ORF">RD110_08675</name>
</gene>
<evidence type="ECO:0000256" key="1">
    <source>
        <dbReference type="ARBA" id="ARBA00022729"/>
    </source>
</evidence>
<feature type="domain" description="BON" evidence="2">
    <location>
        <begin position="149"/>
        <end position="217"/>
    </location>
</feature>
<proteinExistence type="predicted"/>
<organism evidence="3 4">
    <name type="scientific">Rhodoferax koreensis</name>
    <dbReference type="NCBI Taxonomy" id="1842727"/>
    <lineage>
        <taxon>Bacteria</taxon>
        <taxon>Pseudomonadati</taxon>
        <taxon>Pseudomonadota</taxon>
        <taxon>Betaproteobacteria</taxon>
        <taxon>Burkholderiales</taxon>
        <taxon>Comamonadaceae</taxon>
        <taxon>Rhodoferax</taxon>
    </lineage>
</organism>
<feature type="domain" description="BON" evidence="2">
    <location>
        <begin position="3"/>
        <end position="71"/>
    </location>
</feature>
<dbReference type="PANTHER" id="PTHR34606">
    <property type="entry name" value="BON DOMAIN-CONTAINING PROTEIN"/>
    <property type="match status" value="1"/>
</dbReference>
<keyword evidence="4" id="KW-1185">Reference proteome</keyword>
<dbReference type="PANTHER" id="PTHR34606:SF4">
    <property type="entry name" value="OUTER MEMBRANE LIPOPROTEIN DOLP"/>
    <property type="match status" value="1"/>
</dbReference>
<name>A0A1P8JU88_9BURK</name>
<protein>
    <submittedName>
        <fullName evidence="3">OsmY domain-containing protein</fullName>
    </submittedName>
</protein>
<dbReference type="SMART" id="SM00749">
    <property type="entry name" value="BON"/>
    <property type="match status" value="3"/>
</dbReference>
<dbReference type="AlphaFoldDB" id="A0A1P8JU88"/>
<dbReference type="InterPro" id="IPR051686">
    <property type="entry name" value="Lipoprotein_DolP"/>
</dbReference>
<dbReference type="Proteomes" id="UP000186609">
    <property type="component" value="Chromosome"/>
</dbReference>
<evidence type="ECO:0000313" key="4">
    <source>
        <dbReference type="Proteomes" id="UP000186609"/>
    </source>
</evidence>
<dbReference type="KEGG" id="rhy:RD110_08675"/>
<dbReference type="RefSeq" id="WP_076198595.1">
    <property type="nucleotide sequence ID" value="NZ_CP019236.1"/>
</dbReference>
<dbReference type="PROSITE" id="PS50914">
    <property type="entry name" value="BON"/>
    <property type="match status" value="3"/>
</dbReference>
<evidence type="ECO:0000259" key="2">
    <source>
        <dbReference type="PROSITE" id="PS50914"/>
    </source>
</evidence>
<dbReference type="Pfam" id="PF04972">
    <property type="entry name" value="BON"/>
    <property type="match status" value="3"/>
</dbReference>
<dbReference type="InterPro" id="IPR014004">
    <property type="entry name" value="Transpt-assoc_nodulatn_dom_bac"/>
</dbReference>
<reference evidence="3 4" key="1">
    <citation type="submission" date="2017-01" db="EMBL/GenBank/DDBJ databases">
        <authorList>
            <person name="Mah S.A."/>
            <person name="Swanson W.J."/>
            <person name="Moy G.W."/>
            <person name="Vacquier V.D."/>
        </authorList>
    </citation>
    <scope>NUCLEOTIDE SEQUENCE [LARGE SCALE GENOMIC DNA]</scope>
    <source>
        <strain evidence="3 4">DCY110</strain>
    </source>
</reference>
<accession>A0A1P8JU88</accession>
<dbReference type="EMBL" id="CP019236">
    <property type="protein sequence ID" value="APW37261.1"/>
    <property type="molecule type" value="Genomic_DNA"/>
</dbReference>
<dbReference type="Gene3D" id="3.30.1340.30">
    <property type="match status" value="3"/>
</dbReference>
<evidence type="ECO:0000313" key="3">
    <source>
        <dbReference type="EMBL" id="APW37261.1"/>
    </source>
</evidence>
<dbReference type="InterPro" id="IPR007055">
    <property type="entry name" value="BON_dom"/>
</dbReference>
<keyword evidence="1" id="KW-0732">Signal</keyword>
<dbReference type="STRING" id="1842727.RD110_08675"/>
<sequence length="217" mass="23491">MKTDLQLRDDVLAELKWTPDVDETDVGVIVKDGIVTLTGHMKSYAEKHAAERATQRVAGVKGVAVELKVQLPLSSQRTDADIAAAAERALEWDALVPSNAVRPTVEGGWVTLDGRVEWDYQRSAAHRAVRNLLGVTGVTNNVAIVPRASLKNIEQAIHGALERQAEREAKHIEVSVSGNQVTLRGKVHSWAERTAAQGAAWSAPGVATVVNHIEVTY</sequence>
<dbReference type="OrthoDB" id="870892at2"/>
<feature type="domain" description="BON" evidence="2">
    <location>
        <begin position="78"/>
        <end position="146"/>
    </location>
</feature>